<reference evidence="1 2" key="1">
    <citation type="journal article" date="2023" name="Sci. Data">
        <title>Genome assembly of the Korean intertidal mud-creeper Batillaria attramentaria.</title>
        <authorList>
            <person name="Patra A.K."/>
            <person name="Ho P.T."/>
            <person name="Jun S."/>
            <person name="Lee S.J."/>
            <person name="Kim Y."/>
            <person name="Won Y.J."/>
        </authorList>
    </citation>
    <scope>NUCLEOTIDE SEQUENCE [LARGE SCALE GENOMIC DNA]</scope>
    <source>
        <strain evidence="1">Wonlab-2016</strain>
    </source>
</reference>
<sequence length="103" mass="11574">MTSACDRPLIPKQPANFLQHSDQNDTGFSLRYLVPAELRTSQSVARLTDRNHSDYLNEADEQKEGIARQNARLHTPGRHSDNFHTSIALVLAPLRVNPPGKCR</sequence>
<dbReference type="AlphaFoldDB" id="A0ABD0J2P9"/>
<organism evidence="1 2">
    <name type="scientific">Batillaria attramentaria</name>
    <dbReference type="NCBI Taxonomy" id="370345"/>
    <lineage>
        <taxon>Eukaryota</taxon>
        <taxon>Metazoa</taxon>
        <taxon>Spiralia</taxon>
        <taxon>Lophotrochozoa</taxon>
        <taxon>Mollusca</taxon>
        <taxon>Gastropoda</taxon>
        <taxon>Caenogastropoda</taxon>
        <taxon>Sorbeoconcha</taxon>
        <taxon>Cerithioidea</taxon>
        <taxon>Batillariidae</taxon>
        <taxon>Batillaria</taxon>
    </lineage>
</organism>
<protein>
    <submittedName>
        <fullName evidence="1">Uncharacterized protein</fullName>
    </submittedName>
</protein>
<evidence type="ECO:0000313" key="1">
    <source>
        <dbReference type="EMBL" id="KAK7453909.1"/>
    </source>
</evidence>
<evidence type="ECO:0000313" key="2">
    <source>
        <dbReference type="Proteomes" id="UP001519460"/>
    </source>
</evidence>
<proteinExistence type="predicted"/>
<name>A0ABD0J2P9_9CAEN</name>
<keyword evidence="2" id="KW-1185">Reference proteome</keyword>
<accession>A0ABD0J2P9</accession>
<dbReference type="Proteomes" id="UP001519460">
    <property type="component" value="Unassembled WGS sequence"/>
</dbReference>
<dbReference type="EMBL" id="JACVVK020000707">
    <property type="protein sequence ID" value="KAK7453909.1"/>
    <property type="molecule type" value="Genomic_DNA"/>
</dbReference>
<comment type="caution">
    <text evidence="1">The sequence shown here is derived from an EMBL/GenBank/DDBJ whole genome shotgun (WGS) entry which is preliminary data.</text>
</comment>
<gene>
    <name evidence="1" type="ORF">BaRGS_00039615</name>
</gene>